<name>A0A6N7W208_ACIFE</name>
<evidence type="ECO:0000313" key="2">
    <source>
        <dbReference type="Proteomes" id="UP000441455"/>
    </source>
</evidence>
<dbReference type="OrthoDB" id="3034668at2"/>
<dbReference type="AlphaFoldDB" id="A0A6N7W208"/>
<sequence>MIVQGDVLTNEGPKAIEEIKKGDIVINLGNRPCRVVKVEKADVTEVIRFQNNPDLLVSRDSGLATRYGMLEGETVKPHAKEEMLYQCEAPCFYDTLEPGTLDSPQPGYELTVDSGDGVFVDGYGIYVKKEGERA</sequence>
<organism evidence="1 2">
    <name type="scientific">Acidaminococcus fermentans</name>
    <dbReference type="NCBI Taxonomy" id="905"/>
    <lineage>
        <taxon>Bacteria</taxon>
        <taxon>Bacillati</taxon>
        <taxon>Bacillota</taxon>
        <taxon>Negativicutes</taxon>
        <taxon>Acidaminococcales</taxon>
        <taxon>Acidaminococcaceae</taxon>
        <taxon>Acidaminococcus</taxon>
    </lineage>
</organism>
<gene>
    <name evidence="1" type="ORF">FX155_07685</name>
</gene>
<dbReference type="RefSeq" id="WP_154488312.1">
    <property type="nucleotide sequence ID" value="NZ_VULN01000010.1"/>
</dbReference>
<reference evidence="1 2" key="1">
    <citation type="submission" date="2019-08" db="EMBL/GenBank/DDBJ databases">
        <title>In-depth cultivation of the pig gut microbiome towards novel bacterial diversity and tailored functional studies.</title>
        <authorList>
            <person name="Wylensek D."/>
            <person name="Hitch T.C.A."/>
            <person name="Clavel T."/>
        </authorList>
    </citation>
    <scope>NUCLEOTIDE SEQUENCE [LARGE SCALE GENOMIC DNA]</scope>
    <source>
        <strain evidence="1 2">WCA-389-WT-5B</strain>
    </source>
</reference>
<evidence type="ECO:0000313" key="1">
    <source>
        <dbReference type="EMBL" id="MSS82472.1"/>
    </source>
</evidence>
<dbReference type="Proteomes" id="UP000441455">
    <property type="component" value="Unassembled WGS sequence"/>
</dbReference>
<protein>
    <submittedName>
        <fullName evidence="1">Uncharacterized protein</fullName>
    </submittedName>
</protein>
<dbReference type="EMBL" id="VULN01000010">
    <property type="protein sequence ID" value="MSS82472.1"/>
    <property type="molecule type" value="Genomic_DNA"/>
</dbReference>
<comment type="caution">
    <text evidence="1">The sequence shown here is derived from an EMBL/GenBank/DDBJ whole genome shotgun (WGS) entry which is preliminary data.</text>
</comment>
<proteinExistence type="predicted"/>
<accession>A0A6N7W208</accession>